<dbReference type="Proteomes" id="UP000602087">
    <property type="component" value="Unassembled WGS sequence"/>
</dbReference>
<evidence type="ECO:0000313" key="2">
    <source>
        <dbReference type="EMBL" id="MBI9114150.1"/>
    </source>
</evidence>
<keyword evidence="3" id="KW-1185">Reference proteome</keyword>
<dbReference type="InterPro" id="IPR045931">
    <property type="entry name" value="DUF6350"/>
</dbReference>
<feature type="transmembrane region" description="Helical" evidence="1">
    <location>
        <begin position="204"/>
        <end position="234"/>
    </location>
</feature>
<comment type="caution">
    <text evidence="2">The sequence shown here is derived from an EMBL/GenBank/DDBJ whole genome shotgun (WGS) entry which is preliminary data.</text>
</comment>
<feature type="transmembrane region" description="Helical" evidence="1">
    <location>
        <begin position="164"/>
        <end position="183"/>
    </location>
</feature>
<sequence length="435" mass="42659">MTPGTSTAASARRLGRLRRALGEQVARAGGRPTTDGSPWISGLLGGVQALLLSLAAVVVPAVVMGLVATAGTTGEVTPWRTAAGVGTWAWLLGHGVPLGTDPDLPTVSLVPLGVTAIAVASAYVSARRTVRGAWSALSTGVLVHTVGTLVVAVAVGAVGTAQMLSAALGGFCVGAVGLGLGVVARPDDDRVGPSLARLAARLPVVVRAGVRGGAVAAALTVAVASAAVLGWAFAGRTATRDVLTALSLDAPGGVSLAVAQLVLLPTLVVWGIAWVSGPGFSVGSGTHFGTDAVTSGPLPALPLLGGLPGSSSVDGLGWVPLLVVLGGVVAGWCVHRHLSAGPWWRVPLTAGIAALTAGVVAGALVGLASGAGGPGVLQDVGASGVFVGLGVAAEVGLGALVLLLLVRDEVRGPVVRTVRRALGRGDRRADEDVSG</sequence>
<feature type="transmembrane region" description="Helical" evidence="1">
    <location>
        <begin position="136"/>
        <end position="158"/>
    </location>
</feature>
<keyword evidence="1" id="KW-0472">Membrane</keyword>
<dbReference type="RefSeq" id="WP_198732686.1">
    <property type="nucleotide sequence ID" value="NZ_JAEINH010000002.1"/>
</dbReference>
<dbReference type="EMBL" id="JAEINH010000002">
    <property type="protein sequence ID" value="MBI9114150.1"/>
    <property type="molecule type" value="Genomic_DNA"/>
</dbReference>
<keyword evidence="1" id="KW-0812">Transmembrane</keyword>
<feature type="transmembrane region" description="Helical" evidence="1">
    <location>
        <begin position="315"/>
        <end position="334"/>
    </location>
</feature>
<dbReference type="AlphaFoldDB" id="A0A934IAE8"/>
<evidence type="ECO:0000313" key="3">
    <source>
        <dbReference type="Proteomes" id="UP000602087"/>
    </source>
</evidence>
<feature type="transmembrane region" description="Helical" evidence="1">
    <location>
        <begin position="346"/>
        <end position="368"/>
    </location>
</feature>
<feature type="transmembrane region" description="Helical" evidence="1">
    <location>
        <begin position="104"/>
        <end position="124"/>
    </location>
</feature>
<protein>
    <submittedName>
        <fullName evidence="2">Uncharacterized protein</fullName>
    </submittedName>
</protein>
<evidence type="ECO:0000256" key="1">
    <source>
        <dbReference type="SAM" id="Phobius"/>
    </source>
</evidence>
<feature type="transmembrane region" description="Helical" evidence="1">
    <location>
        <begin position="380"/>
        <end position="406"/>
    </location>
</feature>
<proteinExistence type="predicted"/>
<feature type="transmembrane region" description="Helical" evidence="1">
    <location>
        <begin position="39"/>
        <end position="67"/>
    </location>
</feature>
<accession>A0A934IAE8</accession>
<name>A0A934IAE8_9MICO</name>
<organism evidence="2 3">
    <name type="scientific">Sanguibacter suaedae</name>
    <dbReference type="NCBI Taxonomy" id="2795737"/>
    <lineage>
        <taxon>Bacteria</taxon>
        <taxon>Bacillati</taxon>
        <taxon>Actinomycetota</taxon>
        <taxon>Actinomycetes</taxon>
        <taxon>Micrococcales</taxon>
        <taxon>Sanguibacteraceae</taxon>
        <taxon>Sanguibacter</taxon>
    </lineage>
</organism>
<dbReference type="Pfam" id="PF19877">
    <property type="entry name" value="DUF6350"/>
    <property type="match status" value="1"/>
</dbReference>
<feature type="transmembrane region" description="Helical" evidence="1">
    <location>
        <begin position="288"/>
        <end position="309"/>
    </location>
</feature>
<feature type="transmembrane region" description="Helical" evidence="1">
    <location>
        <begin position="254"/>
        <end position="276"/>
    </location>
</feature>
<keyword evidence="1" id="KW-1133">Transmembrane helix</keyword>
<gene>
    <name evidence="2" type="ORF">JAV76_03870</name>
</gene>
<reference evidence="2" key="1">
    <citation type="submission" date="2020-12" db="EMBL/GenBank/DDBJ databases">
        <title>Sanguibacter suaedae sp. nov., isolated from Suaeda aralocaspica.</title>
        <authorList>
            <person name="Ma Q."/>
        </authorList>
    </citation>
    <scope>NUCLEOTIDE SEQUENCE</scope>
    <source>
        <strain evidence="2">YZGR15</strain>
    </source>
</reference>